<sequence>MDSVESQYQKNIFKRINELPKKYKTQICIDWTNGLSYLKNLILTQNCRNYSNEVPIEYLDCLIPLIQQDKLIFSIMNMTQNSELQKIEKVVENCAATNITIITKESHLSLLVLPKCVKTLSLVFGNISKSVGMQQKQTNLVTLPDVLNVEEFTATGMSLQFSERFNTIKKVNLFNTKLIKKKREVHEKTEQPEINDTKQIYENDQLFPFKNVEELHLNRFDDYIFEQLKHLKMVSLHNMNNVELFINKECANNILCTDCINCVLSIDCEICDKFEFKDCPNFTFNFLNTNNKNLNIKIANSSGAKISSENDCIESLLLYNNTKFDIAKNTKIEKLVISNSTLQNTTNVKATEVVFETISKFVHLDFTNTKRVLLFNTENLIFPNTFENCEIFKIEFCRNCEFVFENSKMKFLKIVSSQEVDFKGNFNLLEKIESLDSTYTFPQNFEYSKHPICPIENNEIETFEFYTSDKYEMLKEKCLSDKIPNPQQNRKIINLNGFKAQKGLYVNLSEKKQSKQRRNVFGAVIDEHQQSLNKNPSLPSSVTNKEISITSRNVIINNCICDTLIIEQKMDFIPNLKLNNFIGKCPDFSIYTFGRIEMEKCHFVSCVKFGVKDPTINVVELYIRQCKNFRIGLMSKTKIVDIVESEGFMTFSASIGLYNRVTFVRSQIVILDNAGVVGSIKELCLDSTECPTLFEQKCVNYYVMKNVDNVDHELSIGAKSSLFENCTNFVVVLINDTAKVVLKKCKNCFVLSKQRENVEQTECENIDVFNDYETLKQRLNQKRVANNPQQHDILAFRQGYNQNPNYALGFN</sequence>
<dbReference type="GeneID" id="14890684"/>
<dbReference type="VEuPathDB" id="AmoebaDB:EIN_413620"/>
<dbReference type="RefSeq" id="XP_004258465.1">
    <property type="nucleotide sequence ID" value="XM_004258417.1"/>
</dbReference>
<evidence type="ECO:0000313" key="1">
    <source>
        <dbReference type="EMBL" id="ELP91694.1"/>
    </source>
</evidence>
<reference evidence="1 2" key="1">
    <citation type="submission" date="2012-10" db="EMBL/GenBank/DDBJ databases">
        <authorList>
            <person name="Zafar N."/>
            <person name="Inman J."/>
            <person name="Hall N."/>
            <person name="Lorenzi H."/>
            <person name="Caler E."/>
        </authorList>
    </citation>
    <scope>NUCLEOTIDE SEQUENCE [LARGE SCALE GENOMIC DNA]</scope>
    <source>
        <strain evidence="1 2">IP1</strain>
    </source>
</reference>
<accession>L7FPP0</accession>
<gene>
    <name evidence="1" type="ORF">EIN_413620</name>
</gene>
<dbReference type="KEGG" id="eiv:EIN_413620"/>
<evidence type="ECO:0008006" key="3">
    <source>
        <dbReference type="Google" id="ProtNLM"/>
    </source>
</evidence>
<name>L7FPP0_ENTIV</name>
<dbReference type="EMBL" id="KB206451">
    <property type="protein sequence ID" value="ELP91694.1"/>
    <property type="molecule type" value="Genomic_DNA"/>
</dbReference>
<protein>
    <recommendedName>
        <fullName evidence="3">C-CAP/cofactor C-like domain-containing protein</fullName>
    </recommendedName>
</protein>
<keyword evidence="2" id="KW-1185">Reference proteome</keyword>
<proteinExistence type="predicted"/>
<evidence type="ECO:0000313" key="2">
    <source>
        <dbReference type="Proteomes" id="UP000014680"/>
    </source>
</evidence>
<organism evidence="1 2">
    <name type="scientific">Entamoeba invadens IP1</name>
    <dbReference type="NCBI Taxonomy" id="370355"/>
    <lineage>
        <taxon>Eukaryota</taxon>
        <taxon>Amoebozoa</taxon>
        <taxon>Evosea</taxon>
        <taxon>Archamoebae</taxon>
        <taxon>Mastigamoebida</taxon>
        <taxon>Entamoebidae</taxon>
        <taxon>Entamoeba</taxon>
    </lineage>
</organism>
<dbReference type="OrthoDB" id="31391at2759"/>
<dbReference type="Proteomes" id="UP000014680">
    <property type="component" value="Unassembled WGS sequence"/>
</dbReference>
<dbReference type="AlphaFoldDB" id="L7FPP0"/>